<protein>
    <submittedName>
        <fullName evidence="1">Uncharacterized protein</fullName>
    </submittedName>
</protein>
<dbReference type="KEGG" id="vg:55012039"/>
<accession>A0A482JLX3</accession>
<organism evidence="1 2">
    <name type="scientific">Gordonia phage BrutonGaster</name>
    <dbReference type="NCBI Taxonomy" id="2530116"/>
    <lineage>
        <taxon>Viruses</taxon>
        <taxon>Duplodnaviria</taxon>
        <taxon>Heunggongvirae</taxon>
        <taxon>Uroviricota</taxon>
        <taxon>Caudoviricetes</taxon>
        <taxon>Oneupvirus</taxon>
        <taxon>Oneupvirus brutongaster</taxon>
    </lineage>
</organism>
<gene>
    <name evidence="1" type="primary">82</name>
    <name evidence="1" type="ORF">SEA_BRUTONGASTER_82</name>
</gene>
<dbReference type="Proteomes" id="UP000295568">
    <property type="component" value="Segment"/>
</dbReference>
<reference evidence="1 2" key="1">
    <citation type="submission" date="2019-02" db="EMBL/GenBank/DDBJ databases">
        <authorList>
            <person name="Rowley M."/>
            <person name="Stucki C."/>
            <person name="Ghiringhelli B."/>
            <person name="Naegele L."/>
            <person name="Emmons C.B."/>
            <person name="Slowan-Pomeroy T."/>
            <person name="Briggs L.A."/>
            <person name="Garlena R.A."/>
            <person name="Russell D.A."/>
            <person name="Pope W.H."/>
            <person name="Molloy S.D."/>
            <person name="Jacobs-Sera D."/>
            <person name="Hatfull G.F."/>
        </authorList>
    </citation>
    <scope>NUCLEOTIDE SEQUENCE [LARGE SCALE GENOMIC DNA]</scope>
</reference>
<proteinExistence type="predicted"/>
<keyword evidence="2" id="KW-1185">Reference proteome</keyword>
<name>A0A482JLX3_9CAUD</name>
<evidence type="ECO:0000313" key="1">
    <source>
        <dbReference type="EMBL" id="QBP33387.1"/>
    </source>
</evidence>
<dbReference type="EMBL" id="MK524501">
    <property type="protein sequence ID" value="QBP33387.1"/>
    <property type="molecule type" value="Genomic_DNA"/>
</dbReference>
<dbReference type="RefSeq" id="YP_009820596.1">
    <property type="nucleotide sequence ID" value="NC_048169.1"/>
</dbReference>
<sequence length="66" mass="7499">MAIRLMSNASQECEFATLFQACNSPAEYEVTYRWWGRKVFCASHFHEMNTDGDRHVLSVAAALTQA</sequence>
<dbReference type="GeneID" id="55012039"/>
<evidence type="ECO:0000313" key="2">
    <source>
        <dbReference type="Proteomes" id="UP000295568"/>
    </source>
</evidence>